<proteinExistence type="predicted"/>
<dbReference type="AlphaFoldDB" id="A0AA38UH94"/>
<reference evidence="1" key="1">
    <citation type="submission" date="2022-08" db="EMBL/GenBank/DDBJ databases">
        <authorList>
            <consortium name="DOE Joint Genome Institute"/>
            <person name="Min B."/>
            <person name="Riley R."/>
            <person name="Sierra-Patev S."/>
            <person name="Naranjo-Ortiz M."/>
            <person name="Looney B."/>
            <person name="Konkel Z."/>
            <person name="Slot J.C."/>
            <person name="Sakamoto Y."/>
            <person name="Steenwyk J.L."/>
            <person name="Rokas A."/>
            <person name="Carro J."/>
            <person name="Camarero S."/>
            <person name="Ferreira P."/>
            <person name="Molpeceres G."/>
            <person name="Ruiz-Duenas F.J."/>
            <person name="Serrano A."/>
            <person name="Henrissat B."/>
            <person name="Drula E."/>
            <person name="Hughes K.W."/>
            <person name="Mata J.L."/>
            <person name="Ishikawa N.K."/>
            <person name="Vargas-Isla R."/>
            <person name="Ushijima S."/>
            <person name="Smith C.A."/>
            <person name="Ahrendt S."/>
            <person name="Andreopoulos W."/>
            <person name="He G."/>
            <person name="Labutti K."/>
            <person name="Lipzen A."/>
            <person name="Ng V."/>
            <person name="Sandor L."/>
            <person name="Barry K."/>
            <person name="Martinez A.T."/>
            <person name="Xiao Y."/>
            <person name="Gibbons J.G."/>
            <person name="Terashima K."/>
            <person name="Hibbett D.S."/>
            <person name="Grigoriev I.V."/>
        </authorList>
    </citation>
    <scope>NUCLEOTIDE SEQUENCE</scope>
    <source>
        <strain evidence="1">TFB9207</strain>
    </source>
</reference>
<dbReference type="PANTHER" id="PTHR45458">
    <property type="entry name" value="SHORT-CHAIN DEHYDROGENASE/REDUCTASE SDR"/>
    <property type="match status" value="1"/>
</dbReference>
<evidence type="ECO:0000313" key="2">
    <source>
        <dbReference type="Proteomes" id="UP001163846"/>
    </source>
</evidence>
<gene>
    <name evidence="1" type="ORF">F5878DRAFT_611068</name>
</gene>
<dbReference type="Proteomes" id="UP001163846">
    <property type="component" value="Unassembled WGS sequence"/>
</dbReference>
<comment type="caution">
    <text evidence="1">The sequence shown here is derived from an EMBL/GenBank/DDBJ whole genome shotgun (WGS) entry which is preliminary data.</text>
</comment>
<keyword evidence="2" id="KW-1185">Reference proteome</keyword>
<dbReference type="Gene3D" id="3.40.50.720">
    <property type="entry name" value="NAD(P)-binding Rossmann-like Domain"/>
    <property type="match status" value="1"/>
</dbReference>
<sequence>MPTALIVGASRGLGLELAKTLHSKNYQVFATTRSPDAHIRKELGPDFPQEINIIPTIDLEQENAAKRIVSYLKGDLGLGAASGVGGVTKKLDLVIMNAGVFKADTLENPNWEDLLEMHKVVSIAPLMVASELYNASLFATPSKFVLITSEGGSIALRTREEGGGNYGHHSSKAAANMVGKLLSIDLYDEQVTVGLIHPGFMKTDMTKGVGYDEFYESGGAVEPSEAAKSTIDFILNELTHEISGSFWAPRGPRDIGQAERVLGPAMGNELPTPLPLPW</sequence>
<protein>
    <recommendedName>
        <fullName evidence="3">Oxidoreductase</fullName>
    </recommendedName>
</protein>
<dbReference type="EMBL" id="MU806050">
    <property type="protein sequence ID" value="KAJ3841140.1"/>
    <property type="molecule type" value="Genomic_DNA"/>
</dbReference>
<dbReference type="InterPro" id="IPR052184">
    <property type="entry name" value="SDR_enzymes"/>
</dbReference>
<dbReference type="InterPro" id="IPR002347">
    <property type="entry name" value="SDR_fam"/>
</dbReference>
<accession>A0AA38UH94</accession>
<dbReference type="PRINTS" id="PR00081">
    <property type="entry name" value="GDHRDH"/>
</dbReference>
<organism evidence="1 2">
    <name type="scientific">Lentinula raphanica</name>
    <dbReference type="NCBI Taxonomy" id="153919"/>
    <lineage>
        <taxon>Eukaryota</taxon>
        <taxon>Fungi</taxon>
        <taxon>Dikarya</taxon>
        <taxon>Basidiomycota</taxon>
        <taxon>Agaricomycotina</taxon>
        <taxon>Agaricomycetes</taxon>
        <taxon>Agaricomycetidae</taxon>
        <taxon>Agaricales</taxon>
        <taxon>Marasmiineae</taxon>
        <taxon>Omphalotaceae</taxon>
        <taxon>Lentinula</taxon>
    </lineage>
</organism>
<evidence type="ECO:0008006" key="3">
    <source>
        <dbReference type="Google" id="ProtNLM"/>
    </source>
</evidence>
<dbReference type="InterPro" id="IPR036291">
    <property type="entry name" value="NAD(P)-bd_dom_sf"/>
</dbReference>
<name>A0AA38UH94_9AGAR</name>
<dbReference type="GO" id="GO:0016616">
    <property type="term" value="F:oxidoreductase activity, acting on the CH-OH group of donors, NAD or NADP as acceptor"/>
    <property type="evidence" value="ECO:0007669"/>
    <property type="project" value="TreeGrafter"/>
</dbReference>
<dbReference type="SUPFAM" id="SSF51735">
    <property type="entry name" value="NAD(P)-binding Rossmann-fold domains"/>
    <property type="match status" value="1"/>
</dbReference>
<evidence type="ECO:0000313" key="1">
    <source>
        <dbReference type="EMBL" id="KAJ3841140.1"/>
    </source>
</evidence>
<dbReference type="Pfam" id="PF00106">
    <property type="entry name" value="adh_short"/>
    <property type="match status" value="1"/>
</dbReference>
<dbReference type="PANTHER" id="PTHR45458:SF2">
    <property type="entry name" value="OXIDOREDUCTASE, SHORT CHAIN DEHYDROGENASE_REDUCTASE FAMILY SUPERFAMILY (AFU_ORTHOLOGUE AFUA_3G13450)"/>
    <property type="match status" value="1"/>
</dbReference>